<comment type="caution">
    <text evidence="3">The sequence shown here is derived from an EMBL/GenBank/DDBJ whole genome shotgun (WGS) entry which is preliminary data.</text>
</comment>
<dbReference type="Proteomes" id="UP000702209">
    <property type="component" value="Unassembled WGS sequence"/>
</dbReference>
<proteinExistence type="predicted"/>
<dbReference type="InterPro" id="IPR058488">
    <property type="entry name" value="DUF8175"/>
</dbReference>
<dbReference type="Pfam" id="PF26526">
    <property type="entry name" value="DUF8175"/>
    <property type="match status" value="1"/>
</dbReference>
<dbReference type="RefSeq" id="WP_195128765.1">
    <property type="nucleotide sequence ID" value="NZ_JADLQX010000004.1"/>
</dbReference>
<evidence type="ECO:0000256" key="1">
    <source>
        <dbReference type="SAM" id="MobiDB-lite"/>
    </source>
</evidence>
<evidence type="ECO:0000313" key="4">
    <source>
        <dbReference type="Proteomes" id="UP000702209"/>
    </source>
</evidence>
<evidence type="ECO:0000259" key="2">
    <source>
        <dbReference type="Pfam" id="PF26526"/>
    </source>
</evidence>
<accession>A0ABS0CMJ9</accession>
<feature type="region of interest" description="Disordered" evidence="1">
    <location>
        <begin position="92"/>
        <end position="115"/>
    </location>
</feature>
<feature type="region of interest" description="Disordered" evidence="1">
    <location>
        <begin position="36"/>
        <end position="61"/>
    </location>
</feature>
<organism evidence="3 4">
    <name type="scientific">Nocardia amamiensis</name>
    <dbReference type="NCBI Taxonomy" id="404578"/>
    <lineage>
        <taxon>Bacteria</taxon>
        <taxon>Bacillati</taxon>
        <taxon>Actinomycetota</taxon>
        <taxon>Actinomycetes</taxon>
        <taxon>Mycobacteriales</taxon>
        <taxon>Nocardiaceae</taxon>
        <taxon>Nocardia</taxon>
    </lineage>
</organism>
<dbReference type="EMBL" id="JADLQX010000004">
    <property type="protein sequence ID" value="MBF6297425.1"/>
    <property type="molecule type" value="Genomic_DNA"/>
</dbReference>
<name>A0ABS0CMJ9_9NOCA</name>
<evidence type="ECO:0000313" key="3">
    <source>
        <dbReference type="EMBL" id="MBF6297425.1"/>
    </source>
</evidence>
<protein>
    <recommendedName>
        <fullName evidence="2">DUF8175 domain-containing protein</fullName>
    </recommendedName>
</protein>
<sequence>MVITRGSGRPPLALLGAGAVLSVAIAAVVTVATARDNASGDDHAARSGTTSGSAPALASAVPGGTATVFGNPETDMFGRRVDVPVAAAGVALQQDPNQRQQPGTPGWTAAAPPPSNGEGVWQRIFGGPVVRFSASDGPSRIDGSAAVGFAHTPQGAALAAEQIYWRTNANPKDRDLLVRLVEVTPRYLADYDRLVAEGKVSDRLPDKLRPLLFASDAFRIESYADDFAKVQFARKARETVDGQPTWVGMRLAVMWRDGDWKLTTVTGDERVQIESLRSIEGWTQW</sequence>
<gene>
    <name evidence="3" type="ORF">IU459_07680</name>
</gene>
<keyword evidence="4" id="KW-1185">Reference proteome</keyword>
<feature type="domain" description="DUF8175" evidence="2">
    <location>
        <begin position="83"/>
        <end position="284"/>
    </location>
</feature>
<reference evidence="3 4" key="1">
    <citation type="submission" date="2020-10" db="EMBL/GenBank/DDBJ databases">
        <title>Identification of Nocardia species via Next-generation sequencing and recognition of intraspecies genetic diversity.</title>
        <authorList>
            <person name="Li P."/>
            <person name="Li P."/>
            <person name="Lu B."/>
        </authorList>
    </citation>
    <scope>NUCLEOTIDE SEQUENCE [LARGE SCALE GENOMIC DNA]</scope>
    <source>
        <strain evidence="3 4">BJ06-0157</strain>
    </source>
</reference>